<organism evidence="10 11">
    <name type="scientific">Nocardia arthritidis</name>
    <dbReference type="NCBI Taxonomy" id="228602"/>
    <lineage>
        <taxon>Bacteria</taxon>
        <taxon>Bacillati</taxon>
        <taxon>Actinomycetota</taxon>
        <taxon>Actinomycetes</taxon>
        <taxon>Mycobacteriales</taxon>
        <taxon>Nocardiaceae</taxon>
        <taxon>Nocardia</taxon>
    </lineage>
</organism>
<dbReference type="Proteomes" id="UP000503540">
    <property type="component" value="Chromosome"/>
</dbReference>
<evidence type="ECO:0000256" key="3">
    <source>
        <dbReference type="ARBA" id="ARBA00022679"/>
    </source>
</evidence>
<protein>
    <submittedName>
        <fullName evidence="10">Nitrilase</fullName>
    </submittedName>
</protein>
<keyword evidence="4 8" id="KW-0812">Transmembrane</keyword>
<feature type="transmembrane region" description="Helical" evidence="8">
    <location>
        <begin position="207"/>
        <end position="226"/>
    </location>
</feature>
<dbReference type="PANTHER" id="PTHR38686">
    <property type="entry name" value="APOLIPOPROTEIN N-ACYLTRANSFERASE"/>
    <property type="match status" value="1"/>
</dbReference>
<dbReference type="InterPro" id="IPR003010">
    <property type="entry name" value="C-N_Hydrolase"/>
</dbReference>
<evidence type="ECO:0000259" key="9">
    <source>
        <dbReference type="PROSITE" id="PS50263"/>
    </source>
</evidence>
<evidence type="ECO:0000256" key="5">
    <source>
        <dbReference type="ARBA" id="ARBA00022989"/>
    </source>
</evidence>
<dbReference type="AlphaFoldDB" id="A0A6G9YP48"/>
<feature type="transmembrane region" description="Helical" evidence="8">
    <location>
        <begin position="21"/>
        <end position="39"/>
    </location>
</feature>
<keyword evidence="2" id="KW-1003">Cell membrane</keyword>
<feature type="transmembrane region" description="Helical" evidence="8">
    <location>
        <begin position="175"/>
        <end position="195"/>
    </location>
</feature>
<evidence type="ECO:0000256" key="4">
    <source>
        <dbReference type="ARBA" id="ARBA00022692"/>
    </source>
</evidence>
<keyword evidence="7" id="KW-0012">Acyltransferase</keyword>
<feature type="transmembrane region" description="Helical" evidence="8">
    <location>
        <begin position="130"/>
        <end position="155"/>
    </location>
</feature>
<dbReference type="PANTHER" id="PTHR38686:SF1">
    <property type="entry name" value="APOLIPOPROTEIN N-ACYLTRANSFERASE"/>
    <property type="match status" value="1"/>
</dbReference>
<dbReference type="Pfam" id="PF00795">
    <property type="entry name" value="CN_hydrolase"/>
    <property type="match status" value="1"/>
</dbReference>
<keyword evidence="5 8" id="KW-1133">Transmembrane helix</keyword>
<dbReference type="SUPFAM" id="SSF56317">
    <property type="entry name" value="Carbon-nitrogen hydrolase"/>
    <property type="match status" value="1"/>
</dbReference>
<name>A0A6G9YP48_9NOCA</name>
<dbReference type="GO" id="GO:0005886">
    <property type="term" value="C:plasma membrane"/>
    <property type="evidence" value="ECO:0007669"/>
    <property type="project" value="UniProtKB-SubCell"/>
</dbReference>
<evidence type="ECO:0000256" key="8">
    <source>
        <dbReference type="SAM" id="Phobius"/>
    </source>
</evidence>
<sequence>MSVEPHATTIGGVFIADAGVFMNRYLTIGAATVLSAVLWHLGGGLHPLPALAFLAPLPVLYLAPRISARAAFLAGTLSWLGGVAQFYPYLTGTVEQPFVAAVALLGGTAVAYGALVLLTRTLLVRGRPGLAVLAFPAGWVTLEYLISVLGPYGAWWSIAYAQTDVLPLIQSAALTGPWGITFLILLAPTALAVFTAPNVTRAQRLRVSGCTVAVFVAVLGFGVFQLNRPADGGVVRVGLVAVAQPPEYVPVDTADGREMIDRAVAEIDRLADAGAKVVVFPEKAWRADESTLPLLSGPLADAARRHGIDVIAGLVLTRQGVSVNAAVDYPSGVVYAKHYLIPGLEDELRAGTEWQSVPGTSWALAVCFDLDRPGLVRANQRRGATLMLAPALDFDVDHWLHSRMAVMRGVESGVGVARAAQRGELVASDSNGRVSGSAATDLGDTRTVLADIPLRTGGTVYARIGDWFAWLCALTLAIALLRLYPRSGRSGLPTGELEPVGERQ</sequence>
<evidence type="ECO:0000313" key="10">
    <source>
        <dbReference type="EMBL" id="QIS14857.1"/>
    </source>
</evidence>
<keyword evidence="6 8" id="KW-0472">Membrane</keyword>
<evidence type="ECO:0000313" key="11">
    <source>
        <dbReference type="Proteomes" id="UP000503540"/>
    </source>
</evidence>
<feature type="transmembrane region" description="Helical" evidence="8">
    <location>
        <begin position="70"/>
        <end position="90"/>
    </location>
</feature>
<dbReference type="Gene3D" id="3.60.110.10">
    <property type="entry name" value="Carbon-nitrogen hydrolase"/>
    <property type="match status" value="1"/>
</dbReference>
<dbReference type="EMBL" id="CP046172">
    <property type="protein sequence ID" value="QIS14857.1"/>
    <property type="molecule type" value="Genomic_DNA"/>
</dbReference>
<gene>
    <name evidence="10" type="ORF">F5544_35125</name>
</gene>
<evidence type="ECO:0000256" key="1">
    <source>
        <dbReference type="ARBA" id="ARBA00004651"/>
    </source>
</evidence>
<accession>A0A6G9YP48</accession>
<dbReference type="InterPro" id="IPR036526">
    <property type="entry name" value="C-N_Hydrolase_sf"/>
</dbReference>
<dbReference type="GO" id="GO:0016410">
    <property type="term" value="F:N-acyltransferase activity"/>
    <property type="evidence" value="ECO:0007669"/>
    <property type="project" value="InterPro"/>
</dbReference>
<dbReference type="PROSITE" id="PS50263">
    <property type="entry name" value="CN_HYDROLASE"/>
    <property type="match status" value="1"/>
</dbReference>
<dbReference type="KEGG" id="nah:F5544_35125"/>
<feature type="domain" description="CN hydrolase" evidence="9">
    <location>
        <begin position="235"/>
        <end position="454"/>
    </location>
</feature>
<reference evidence="10 11" key="1">
    <citation type="journal article" date="2019" name="ACS Chem. Biol.">
        <title>Identification and Mobilization of a Cryptic Antibiotic Biosynthesis Gene Locus from a Human-Pathogenic Nocardia Isolate.</title>
        <authorList>
            <person name="Herisse M."/>
            <person name="Ishida K."/>
            <person name="Porter J.L."/>
            <person name="Howden B."/>
            <person name="Hertweck C."/>
            <person name="Stinear T.P."/>
            <person name="Pidot S.J."/>
        </authorList>
    </citation>
    <scope>NUCLEOTIDE SEQUENCE [LARGE SCALE GENOMIC DNA]</scope>
    <source>
        <strain evidence="10 11">AUSMDU00012717</strain>
    </source>
</reference>
<keyword evidence="11" id="KW-1185">Reference proteome</keyword>
<evidence type="ECO:0000256" key="7">
    <source>
        <dbReference type="ARBA" id="ARBA00023315"/>
    </source>
</evidence>
<proteinExistence type="predicted"/>
<dbReference type="InterPro" id="IPR045378">
    <property type="entry name" value="LNT_N"/>
</dbReference>
<feature type="transmembrane region" description="Helical" evidence="8">
    <location>
        <begin position="45"/>
        <end position="63"/>
    </location>
</feature>
<dbReference type="GO" id="GO:0042158">
    <property type="term" value="P:lipoprotein biosynthetic process"/>
    <property type="evidence" value="ECO:0007669"/>
    <property type="project" value="InterPro"/>
</dbReference>
<feature type="transmembrane region" description="Helical" evidence="8">
    <location>
        <begin position="96"/>
        <end position="118"/>
    </location>
</feature>
<dbReference type="InterPro" id="IPR004563">
    <property type="entry name" value="Apolipo_AcylTrfase"/>
</dbReference>
<comment type="subcellular location">
    <subcellularLocation>
        <location evidence="1">Cell membrane</location>
        <topology evidence="1">Multi-pass membrane protein</topology>
    </subcellularLocation>
</comment>
<evidence type="ECO:0000256" key="6">
    <source>
        <dbReference type="ARBA" id="ARBA00023136"/>
    </source>
</evidence>
<dbReference type="Pfam" id="PF20154">
    <property type="entry name" value="LNT_N"/>
    <property type="match status" value="1"/>
</dbReference>
<keyword evidence="3" id="KW-0808">Transferase</keyword>
<evidence type="ECO:0000256" key="2">
    <source>
        <dbReference type="ARBA" id="ARBA00022475"/>
    </source>
</evidence>